<dbReference type="GO" id="GO:1990532">
    <property type="term" value="P:stress response to nickel ion"/>
    <property type="evidence" value="ECO:0007669"/>
    <property type="project" value="UniProtKB-ARBA"/>
</dbReference>
<feature type="compositionally biased region" description="Low complexity" evidence="7">
    <location>
        <begin position="134"/>
        <end position="154"/>
    </location>
</feature>
<dbReference type="CDD" id="cd00167">
    <property type="entry name" value="SANT"/>
    <property type="match status" value="2"/>
</dbReference>
<evidence type="ECO:0000313" key="11">
    <source>
        <dbReference type="Proteomes" id="UP001372338"/>
    </source>
</evidence>
<dbReference type="FunFam" id="1.10.10.60:FF:000310">
    <property type="entry name" value="MYB transcription factor"/>
    <property type="match status" value="1"/>
</dbReference>
<gene>
    <name evidence="10" type="ORF">RIF29_38658</name>
</gene>
<dbReference type="GO" id="GO:0010468">
    <property type="term" value="P:regulation of gene expression"/>
    <property type="evidence" value="ECO:0007669"/>
    <property type="project" value="UniProtKB-ARBA"/>
</dbReference>
<keyword evidence="2" id="KW-0677">Repeat</keyword>
<accession>A0AAN9E0M4</accession>
<dbReference type="PROSITE" id="PS51294">
    <property type="entry name" value="HTH_MYB"/>
    <property type="match status" value="2"/>
</dbReference>
<feature type="domain" description="HTH myb-type" evidence="9">
    <location>
        <begin position="11"/>
        <end position="63"/>
    </location>
</feature>
<keyword evidence="3" id="KW-0805">Transcription regulation</keyword>
<dbReference type="InterPro" id="IPR009057">
    <property type="entry name" value="Homeodomain-like_sf"/>
</dbReference>
<evidence type="ECO:0000256" key="3">
    <source>
        <dbReference type="ARBA" id="ARBA00023015"/>
    </source>
</evidence>
<dbReference type="Proteomes" id="UP001372338">
    <property type="component" value="Unassembled WGS sequence"/>
</dbReference>
<evidence type="ECO:0000313" key="10">
    <source>
        <dbReference type="EMBL" id="KAK7243846.1"/>
    </source>
</evidence>
<evidence type="ECO:0000256" key="7">
    <source>
        <dbReference type="SAM" id="MobiDB-lite"/>
    </source>
</evidence>
<evidence type="ECO:0000256" key="2">
    <source>
        <dbReference type="ARBA" id="ARBA00022737"/>
    </source>
</evidence>
<dbReference type="PROSITE" id="PS50090">
    <property type="entry name" value="MYB_LIKE"/>
    <property type="match status" value="2"/>
</dbReference>
<comment type="caution">
    <text evidence="10">The sequence shown here is derived from an EMBL/GenBank/DDBJ whole genome shotgun (WGS) entry which is preliminary data.</text>
</comment>
<dbReference type="InterPro" id="IPR017930">
    <property type="entry name" value="Myb_dom"/>
</dbReference>
<dbReference type="PANTHER" id="PTHR10641:SF1103">
    <property type="entry name" value="TRANSCRIPTION FACTOR MYB72"/>
    <property type="match status" value="1"/>
</dbReference>
<dbReference type="FunFam" id="1.10.10.60:FF:000015">
    <property type="entry name" value="Transcription factor RAX3"/>
    <property type="match status" value="1"/>
</dbReference>
<feature type="domain" description="HTH myb-type" evidence="9">
    <location>
        <begin position="64"/>
        <end position="118"/>
    </location>
</feature>
<comment type="subcellular location">
    <subcellularLocation>
        <location evidence="1">Nucleus</location>
    </subcellularLocation>
</comment>
<dbReference type="EMBL" id="JAYWIO010000008">
    <property type="protein sequence ID" value="KAK7243846.1"/>
    <property type="molecule type" value="Genomic_DNA"/>
</dbReference>
<dbReference type="Pfam" id="PF00249">
    <property type="entry name" value="Myb_DNA-binding"/>
    <property type="match status" value="2"/>
</dbReference>
<evidence type="ECO:0000256" key="4">
    <source>
        <dbReference type="ARBA" id="ARBA00023125"/>
    </source>
</evidence>
<feature type="domain" description="Myb-like" evidence="8">
    <location>
        <begin position="11"/>
        <end position="63"/>
    </location>
</feature>
<dbReference type="PANTHER" id="PTHR10641">
    <property type="entry name" value="MYB FAMILY TRANSCRIPTION FACTOR"/>
    <property type="match status" value="1"/>
</dbReference>
<dbReference type="SMART" id="SM00717">
    <property type="entry name" value="SANT"/>
    <property type="match status" value="2"/>
</dbReference>
<keyword evidence="5" id="KW-0804">Transcription</keyword>
<dbReference type="GO" id="GO:0005634">
    <property type="term" value="C:nucleus"/>
    <property type="evidence" value="ECO:0007669"/>
    <property type="project" value="UniProtKB-SubCell"/>
</dbReference>
<dbReference type="SUPFAM" id="SSF46689">
    <property type="entry name" value="Homeodomain-like"/>
    <property type="match status" value="1"/>
</dbReference>
<dbReference type="Gene3D" id="1.10.10.60">
    <property type="entry name" value="Homeodomain-like"/>
    <property type="match status" value="2"/>
</dbReference>
<keyword evidence="11" id="KW-1185">Reference proteome</keyword>
<evidence type="ECO:0000259" key="8">
    <source>
        <dbReference type="PROSITE" id="PS50090"/>
    </source>
</evidence>
<reference evidence="10 11" key="1">
    <citation type="submission" date="2024-01" db="EMBL/GenBank/DDBJ databases">
        <title>The genomes of 5 underutilized Papilionoideae crops provide insights into root nodulation and disease resistanc.</title>
        <authorList>
            <person name="Yuan L."/>
        </authorList>
    </citation>
    <scope>NUCLEOTIDE SEQUENCE [LARGE SCALE GENOMIC DNA]</scope>
    <source>
        <strain evidence="10">ZHUSHIDOU_FW_LH</strain>
        <tissue evidence="10">Leaf</tissue>
    </source>
</reference>
<dbReference type="InterPro" id="IPR015495">
    <property type="entry name" value="Myb_TF_plants"/>
</dbReference>
<feature type="domain" description="Myb-like" evidence="8">
    <location>
        <begin position="64"/>
        <end position="114"/>
    </location>
</feature>
<dbReference type="InterPro" id="IPR001005">
    <property type="entry name" value="SANT/Myb"/>
</dbReference>
<keyword evidence="4" id="KW-0238">DNA-binding</keyword>
<dbReference type="GO" id="GO:1990641">
    <property type="term" value="P:response to iron ion starvation"/>
    <property type="evidence" value="ECO:0007669"/>
    <property type="project" value="UniProtKB-ARBA"/>
</dbReference>
<dbReference type="GO" id="GO:0009723">
    <property type="term" value="P:response to ethylene"/>
    <property type="evidence" value="ECO:0007669"/>
    <property type="project" value="UniProtKB-ARBA"/>
</dbReference>
<dbReference type="AlphaFoldDB" id="A0AAN9E0M4"/>
<name>A0AAN9E0M4_CROPI</name>
<evidence type="ECO:0000256" key="5">
    <source>
        <dbReference type="ARBA" id="ARBA00023163"/>
    </source>
</evidence>
<proteinExistence type="predicted"/>
<evidence type="ECO:0000259" key="9">
    <source>
        <dbReference type="PROSITE" id="PS51294"/>
    </source>
</evidence>
<evidence type="ECO:0000256" key="1">
    <source>
        <dbReference type="ARBA" id="ARBA00004123"/>
    </source>
</evidence>
<dbReference type="GO" id="GO:0003677">
    <property type="term" value="F:DNA binding"/>
    <property type="evidence" value="ECO:0007669"/>
    <property type="project" value="UniProtKB-KW"/>
</dbReference>
<protein>
    <submittedName>
        <fullName evidence="10">Uncharacterized protein</fullName>
    </submittedName>
</protein>
<feature type="region of interest" description="Disordered" evidence="7">
    <location>
        <begin position="125"/>
        <end position="156"/>
    </location>
</feature>
<organism evidence="10 11">
    <name type="scientific">Crotalaria pallida</name>
    <name type="common">Smooth rattlebox</name>
    <name type="synonym">Crotalaria striata</name>
    <dbReference type="NCBI Taxonomy" id="3830"/>
    <lineage>
        <taxon>Eukaryota</taxon>
        <taxon>Viridiplantae</taxon>
        <taxon>Streptophyta</taxon>
        <taxon>Embryophyta</taxon>
        <taxon>Tracheophyta</taxon>
        <taxon>Spermatophyta</taxon>
        <taxon>Magnoliopsida</taxon>
        <taxon>eudicotyledons</taxon>
        <taxon>Gunneridae</taxon>
        <taxon>Pentapetalae</taxon>
        <taxon>rosids</taxon>
        <taxon>fabids</taxon>
        <taxon>Fabales</taxon>
        <taxon>Fabaceae</taxon>
        <taxon>Papilionoideae</taxon>
        <taxon>50 kb inversion clade</taxon>
        <taxon>genistoids sensu lato</taxon>
        <taxon>core genistoids</taxon>
        <taxon>Crotalarieae</taxon>
        <taxon>Crotalaria</taxon>
    </lineage>
</organism>
<keyword evidence="6" id="KW-0539">Nucleus</keyword>
<sequence length="373" mass="42296">MGKGRAPCCDKNQVKRGPWSPAEDLKLIAFIQKNGHENWRALPKQAGLLRCGKSCRLRWINYLRPDVKRGNFTKEEEEAIIKLHKDFGNKWSKIASCLPGRTDNEIKNVWNTHLKKRLSVKKSSESSADESKLESSSITSSSSSSSESFFSNINDEQPTQLVTMNEKIELDSEKKVSNEIIISITENPKESSTSFSFVDESNILNSSLIVAFTPEQQQQQQQQQQLCSPLLTSLGPYDVNNNNSNNNALQEVDKPNNLIEIPWDSDDDFWKLIADNFESMQSNEIQLEEVPANQTPNLVEESVQVGETMKWSHEFDNEFGIVETKECNKDQLSLPKNYAGELGVDPQTTFDLDAMERPESELDLGYIQLWLLA</sequence>
<evidence type="ECO:0000256" key="6">
    <source>
        <dbReference type="ARBA" id="ARBA00023242"/>
    </source>
</evidence>